<keyword evidence="3" id="KW-1185">Reference proteome</keyword>
<protein>
    <submittedName>
        <fullName evidence="2">Uncharacterized protein</fullName>
    </submittedName>
</protein>
<feature type="compositionally biased region" description="Low complexity" evidence="1">
    <location>
        <begin position="116"/>
        <end position="131"/>
    </location>
</feature>
<evidence type="ECO:0000256" key="1">
    <source>
        <dbReference type="SAM" id="MobiDB-lite"/>
    </source>
</evidence>
<reference evidence="2" key="2">
    <citation type="submission" date="2024-01" db="EMBL/GenBank/DDBJ databases">
        <title>Comparative genomics of Cryptococcus and Kwoniella reveals pathogenesis evolution and contrasting modes of karyotype evolution via chromosome fusion or intercentromeric recombination.</title>
        <authorList>
            <person name="Coelho M.A."/>
            <person name="David-Palma M."/>
            <person name="Shea T."/>
            <person name="Bowers K."/>
            <person name="McGinley-Smith S."/>
            <person name="Mohammad A.W."/>
            <person name="Gnirke A."/>
            <person name="Yurkov A.M."/>
            <person name="Nowrousian M."/>
            <person name="Sun S."/>
            <person name="Cuomo C.A."/>
            <person name="Heitman J."/>
        </authorList>
    </citation>
    <scope>NUCLEOTIDE SEQUENCE</scope>
    <source>
        <strain evidence="2">CBS 12478</strain>
    </source>
</reference>
<sequence>MTSSRPTARSPLYSHLLSLAQSHATPSSFSEILSIRSPSAIHSWGHNHLVSLYRPTLGEKMDNATFEQHLRTTTPYLDWQGARPSQVHSITIDEWERRAVVHMSYWLKAALPRKGTTSTSTTGSSSSSDSNSKAEESKDEDGTAPTEVKIEAVEQDLIWVLAFTDEDEIDQIKIKESVEFIDAAASSSVGRTIRDIHGGVGEDVRGGITLTGC</sequence>
<dbReference type="KEGG" id="ksn:43585937"/>
<gene>
    <name evidence="2" type="ORF">CI109_103670</name>
</gene>
<dbReference type="OrthoDB" id="414540at2759"/>
<organism evidence="2 3">
    <name type="scientific">Kwoniella shandongensis</name>
    <dbReference type="NCBI Taxonomy" id="1734106"/>
    <lineage>
        <taxon>Eukaryota</taxon>
        <taxon>Fungi</taxon>
        <taxon>Dikarya</taxon>
        <taxon>Basidiomycota</taxon>
        <taxon>Agaricomycotina</taxon>
        <taxon>Tremellomycetes</taxon>
        <taxon>Tremellales</taxon>
        <taxon>Cryptococcaceae</taxon>
        <taxon>Kwoniella</taxon>
    </lineage>
</organism>
<dbReference type="Proteomes" id="UP000322225">
    <property type="component" value="Chromosome 6"/>
</dbReference>
<feature type="region of interest" description="Disordered" evidence="1">
    <location>
        <begin position="114"/>
        <end position="147"/>
    </location>
</feature>
<accession>A0A5M6C7M2</accession>
<evidence type="ECO:0000313" key="3">
    <source>
        <dbReference type="Proteomes" id="UP000322225"/>
    </source>
</evidence>
<proteinExistence type="predicted"/>
<evidence type="ECO:0000313" key="2">
    <source>
        <dbReference type="EMBL" id="WWD19212.1"/>
    </source>
</evidence>
<dbReference type="AlphaFoldDB" id="A0A5M6C7M2"/>
<name>A0A5M6C7M2_9TREE</name>
<dbReference type="EMBL" id="CP144056">
    <property type="protein sequence ID" value="WWD19212.1"/>
    <property type="molecule type" value="Genomic_DNA"/>
</dbReference>
<dbReference type="GeneID" id="43585937"/>
<dbReference type="RefSeq" id="XP_031863992.1">
    <property type="nucleotide sequence ID" value="XM_032001829.1"/>
</dbReference>
<reference evidence="2" key="1">
    <citation type="submission" date="2017-08" db="EMBL/GenBank/DDBJ databases">
        <authorList>
            <person name="Cuomo C."/>
            <person name="Billmyre B."/>
            <person name="Heitman J."/>
        </authorList>
    </citation>
    <scope>NUCLEOTIDE SEQUENCE</scope>
    <source>
        <strain evidence="2">CBS 12478</strain>
    </source>
</reference>